<comment type="caution">
    <text evidence="1">The sequence shown here is derived from an EMBL/GenBank/DDBJ whole genome shotgun (WGS) entry which is preliminary data.</text>
</comment>
<protein>
    <submittedName>
        <fullName evidence="1">Uncharacterized protein</fullName>
    </submittedName>
</protein>
<sequence length="107" mass="11777">MTTVSGRNKVPLRVCLPVLLDASRSRCPEEGSQRLRVWRCACPRTTERDPTPLVAVLPEVLFKEDLFLTTPPTLYNSDGVVVAFTQMCTSSRSDELGTPIIANALLS</sequence>
<evidence type="ECO:0000313" key="1">
    <source>
        <dbReference type="EMBL" id="KAJ1146368.1"/>
    </source>
</evidence>
<dbReference type="Proteomes" id="UP001066276">
    <property type="component" value="Chromosome 6"/>
</dbReference>
<organism evidence="1 2">
    <name type="scientific">Pleurodeles waltl</name>
    <name type="common">Iberian ribbed newt</name>
    <dbReference type="NCBI Taxonomy" id="8319"/>
    <lineage>
        <taxon>Eukaryota</taxon>
        <taxon>Metazoa</taxon>
        <taxon>Chordata</taxon>
        <taxon>Craniata</taxon>
        <taxon>Vertebrata</taxon>
        <taxon>Euteleostomi</taxon>
        <taxon>Amphibia</taxon>
        <taxon>Batrachia</taxon>
        <taxon>Caudata</taxon>
        <taxon>Salamandroidea</taxon>
        <taxon>Salamandridae</taxon>
        <taxon>Pleurodelinae</taxon>
        <taxon>Pleurodeles</taxon>
    </lineage>
</organism>
<keyword evidence="2" id="KW-1185">Reference proteome</keyword>
<accession>A0AAV7R6E4</accession>
<gene>
    <name evidence="1" type="ORF">NDU88_012645</name>
</gene>
<proteinExistence type="predicted"/>
<evidence type="ECO:0000313" key="2">
    <source>
        <dbReference type="Proteomes" id="UP001066276"/>
    </source>
</evidence>
<name>A0AAV7R6E4_PLEWA</name>
<dbReference type="EMBL" id="JANPWB010000010">
    <property type="protein sequence ID" value="KAJ1146368.1"/>
    <property type="molecule type" value="Genomic_DNA"/>
</dbReference>
<dbReference type="AlphaFoldDB" id="A0AAV7R6E4"/>
<reference evidence="1" key="1">
    <citation type="journal article" date="2022" name="bioRxiv">
        <title>Sequencing and chromosome-scale assembly of the giantPleurodeles waltlgenome.</title>
        <authorList>
            <person name="Brown T."/>
            <person name="Elewa A."/>
            <person name="Iarovenko S."/>
            <person name="Subramanian E."/>
            <person name="Araus A.J."/>
            <person name="Petzold A."/>
            <person name="Susuki M."/>
            <person name="Suzuki K.-i.T."/>
            <person name="Hayashi T."/>
            <person name="Toyoda A."/>
            <person name="Oliveira C."/>
            <person name="Osipova E."/>
            <person name="Leigh N.D."/>
            <person name="Simon A."/>
            <person name="Yun M.H."/>
        </authorList>
    </citation>
    <scope>NUCLEOTIDE SEQUENCE</scope>
    <source>
        <strain evidence="1">20211129_DDA</strain>
        <tissue evidence="1">Liver</tissue>
    </source>
</reference>